<evidence type="ECO:0000256" key="3">
    <source>
        <dbReference type="ARBA" id="ARBA00022603"/>
    </source>
</evidence>
<keyword evidence="2 6" id="KW-0698">rRNA processing</keyword>
<dbReference type="AlphaFoldDB" id="A0A1X7AHX2"/>
<keyword evidence="4 6" id="KW-0808">Transferase</keyword>
<dbReference type="EC" id="2.1.1.174" evidence="6"/>
<evidence type="ECO:0000256" key="1">
    <source>
        <dbReference type="ARBA" id="ARBA00022490"/>
    </source>
</evidence>
<dbReference type="InterPro" id="IPR029063">
    <property type="entry name" value="SAM-dependent_MTases_sf"/>
</dbReference>
<dbReference type="OrthoDB" id="29650at2"/>
<feature type="domain" description="Methyltransferase small" evidence="7">
    <location>
        <begin position="200"/>
        <end position="369"/>
    </location>
</feature>
<dbReference type="InterPro" id="IPR007848">
    <property type="entry name" value="Small_mtfrase_dom"/>
</dbReference>
<evidence type="ECO:0000256" key="5">
    <source>
        <dbReference type="ARBA" id="ARBA00022691"/>
    </source>
</evidence>
<sequence length="374" mass="41824">MESLTCPFGTFKLQRLPLRKNETLRAWDAADEYLLTYIHEQFGQALPQKPLIINDSFGALGVALAASQPVQWNNSWISYISQYHNAELNGIDSKQIDWLPSTNRPDIAPSAVFMKLPHNTCLLEEQLLVLRELVPEGTTLIAADMAKHIHTSTLELFEQCFGPTKTSLAKKKARLIFSTVDKALPAVNFNYPRTIDHNGMKLVNHAGVFSRQKLDIGTRFFLEHLPEALQDAHIIDLGCGNGALGVHIAMKNPQAQLTFVDESYMSVQSAQESWTANNLQGEAEFRANDCLTDFPKDSADIIVCNPPFHQGNTVGDHIAWRMLQQSHEVLRKGGELRIVGNRHLGYHAKLKRLFGNCQTVASNNKFVVLSAIKK</sequence>
<keyword evidence="10" id="KW-1185">Reference proteome</keyword>
<dbReference type="GO" id="GO:0052916">
    <property type="term" value="F:23S rRNA (guanine(1835)-N(2))-methyltransferase activity"/>
    <property type="evidence" value="ECO:0007669"/>
    <property type="project" value="UniProtKB-EC"/>
</dbReference>
<dbReference type="PROSITE" id="PS00092">
    <property type="entry name" value="N6_MTASE"/>
    <property type="match status" value="1"/>
</dbReference>
<dbReference type="InterPro" id="IPR017237">
    <property type="entry name" value="RLMG"/>
</dbReference>
<dbReference type="GO" id="GO:0005737">
    <property type="term" value="C:cytoplasm"/>
    <property type="evidence" value="ECO:0007669"/>
    <property type="project" value="UniProtKB-SubCell"/>
</dbReference>
<dbReference type="InterPro" id="IPR046977">
    <property type="entry name" value="RsmC/RlmG"/>
</dbReference>
<accession>A0A1X7AHX2</accession>
<comment type="function">
    <text evidence="6">Specifically methylates the guanine in position 1835 (m2G1835) of 23S rRNA.</text>
</comment>
<dbReference type="SUPFAM" id="SSF53335">
    <property type="entry name" value="S-adenosyl-L-methionine-dependent methyltransferases"/>
    <property type="match status" value="1"/>
</dbReference>
<dbReference type="Pfam" id="PF26049">
    <property type="entry name" value="RLMG_N"/>
    <property type="match status" value="1"/>
</dbReference>
<dbReference type="GO" id="GO:0003676">
    <property type="term" value="F:nucleic acid binding"/>
    <property type="evidence" value="ECO:0007669"/>
    <property type="project" value="InterPro"/>
</dbReference>
<dbReference type="InterPro" id="IPR002052">
    <property type="entry name" value="DNA_methylase_N6_adenine_CS"/>
</dbReference>
<dbReference type="PANTHER" id="PTHR47816:SF5">
    <property type="entry name" value="RIBOSOMAL RNA LARGE SUBUNIT METHYLTRANSFERASE G"/>
    <property type="match status" value="1"/>
</dbReference>
<evidence type="ECO:0000256" key="2">
    <source>
        <dbReference type="ARBA" id="ARBA00022552"/>
    </source>
</evidence>
<dbReference type="Pfam" id="PF05175">
    <property type="entry name" value="MTS"/>
    <property type="match status" value="1"/>
</dbReference>
<name>A0A1X7AHX2_9GAMM</name>
<comment type="similarity">
    <text evidence="6">Belongs to the methyltransferase superfamily. RlmG family.</text>
</comment>
<dbReference type="HAMAP" id="MF_01859">
    <property type="entry name" value="23SrRNA_methyltr_G"/>
    <property type="match status" value="1"/>
</dbReference>
<evidence type="ECO:0000259" key="7">
    <source>
        <dbReference type="Pfam" id="PF05175"/>
    </source>
</evidence>
<evidence type="ECO:0000259" key="8">
    <source>
        <dbReference type="Pfam" id="PF26049"/>
    </source>
</evidence>
<organism evidence="9 10">
    <name type="scientific">Parendozoicomonas haliclonae</name>
    <dbReference type="NCBI Taxonomy" id="1960125"/>
    <lineage>
        <taxon>Bacteria</taxon>
        <taxon>Pseudomonadati</taxon>
        <taxon>Pseudomonadota</taxon>
        <taxon>Gammaproteobacteria</taxon>
        <taxon>Oceanospirillales</taxon>
        <taxon>Endozoicomonadaceae</taxon>
        <taxon>Parendozoicomonas</taxon>
    </lineage>
</organism>
<evidence type="ECO:0000256" key="4">
    <source>
        <dbReference type="ARBA" id="ARBA00022679"/>
    </source>
</evidence>
<gene>
    <name evidence="6 9" type="primary">rlmG</name>
    <name evidence="9" type="ORF">EHSB41UT_00745</name>
</gene>
<dbReference type="EMBL" id="FWPT01000002">
    <property type="protein sequence ID" value="SMA37494.1"/>
    <property type="molecule type" value="Genomic_DNA"/>
</dbReference>
<evidence type="ECO:0000313" key="9">
    <source>
        <dbReference type="EMBL" id="SMA37494.1"/>
    </source>
</evidence>
<keyword evidence="5 6" id="KW-0949">S-adenosyl-L-methionine</keyword>
<dbReference type="CDD" id="cd02440">
    <property type="entry name" value="AdoMet_MTases"/>
    <property type="match status" value="1"/>
</dbReference>
<evidence type="ECO:0000313" key="10">
    <source>
        <dbReference type="Proteomes" id="UP000196573"/>
    </source>
</evidence>
<keyword evidence="3 6" id="KW-0489">Methyltransferase</keyword>
<dbReference type="RefSeq" id="WP_087107059.1">
    <property type="nucleotide sequence ID" value="NZ_CBCSCN010000014.1"/>
</dbReference>
<evidence type="ECO:0000256" key="6">
    <source>
        <dbReference type="HAMAP-Rule" id="MF_01859"/>
    </source>
</evidence>
<proteinExistence type="inferred from homology"/>
<keyword evidence="1 6" id="KW-0963">Cytoplasm</keyword>
<reference evidence="9 10" key="1">
    <citation type="submission" date="2017-03" db="EMBL/GenBank/DDBJ databases">
        <authorList>
            <person name="Afonso C.L."/>
            <person name="Miller P.J."/>
            <person name="Scott M.A."/>
            <person name="Spackman E."/>
            <person name="Goraichik I."/>
            <person name="Dimitrov K.M."/>
            <person name="Suarez D.L."/>
            <person name="Swayne D.E."/>
        </authorList>
    </citation>
    <scope>NUCLEOTIDE SEQUENCE [LARGE SCALE GENOMIC DNA]</scope>
    <source>
        <strain evidence="9">SB41UT1</strain>
    </source>
</reference>
<dbReference type="Gene3D" id="3.40.50.150">
    <property type="entry name" value="Vaccinia Virus protein VP39"/>
    <property type="match status" value="2"/>
</dbReference>
<dbReference type="Proteomes" id="UP000196573">
    <property type="component" value="Unassembled WGS sequence"/>
</dbReference>
<protein>
    <recommendedName>
        <fullName evidence="6">Ribosomal RNA large subunit methyltransferase G</fullName>
        <ecNumber evidence="6">2.1.1.174</ecNumber>
    </recommendedName>
    <alternativeName>
        <fullName evidence="6">23S rRNA m2G1835 methyltransferase</fullName>
    </alternativeName>
    <alternativeName>
        <fullName evidence="6">rRNA (guanine-N(2)-)-methyltransferase RlmG</fullName>
    </alternativeName>
</protein>
<comment type="subcellular location">
    <subcellularLocation>
        <location evidence="6">Cytoplasm</location>
    </subcellularLocation>
</comment>
<dbReference type="PANTHER" id="PTHR47816">
    <property type="entry name" value="RIBOSOMAL RNA SMALL SUBUNIT METHYLTRANSFERASE C"/>
    <property type="match status" value="1"/>
</dbReference>
<dbReference type="InterPro" id="IPR058679">
    <property type="entry name" value="RlmG_N"/>
</dbReference>
<comment type="catalytic activity">
    <reaction evidence="6">
        <text>guanosine(1835) in 23S rRNA + S-adenosyl-L-methionine = N(2)-methylguanosine(1835) in 23S rRNA + S-adenosyl-L-homocysteine + H(+)</text>
        <dbReference type="Rhea" id="RHEA:42744"/>
        <dbReference type="Rhea" id="RHEA-COMP:10217"/>
        <dbReference type="Rhea" id="RHEA-COMP:10218"/>
        <dbReference type="ChEBI" id="CHEBI:15378"/>
        <dbReference type="ChEBI" id="CHEBI:57856"/>
        <dbReference type="ChEBI" id="CHEBI:59789"/>
        <dbReference type="ChEBI" id="CHEBI:74269"/>
        <dbReference type="ChEBI" id="CHEBI:74481"/>
        <dbReference type="EC" id="2.1.1.174"/>
    </reaction>
</comment>
<feature type="domain" description="RlmG N-terminal" evidence="8">
    <location>
        <begin position="1"/>
        <end position="181"/>
    </location>
</feature>
<dbReference type="PIRSF" id="PIRSF037565">
    <property type="entry name" value="RRNA_m2G_Mtase_RsmD_prd"/>
    <property type="match status" value="1"/>
</dbReference>